<dbReference type="Pfam" id="PF00011">
    <property type="entry name" value="HSP20"/>
    <property type="match status" value="1"/>
</dbReference>
<dbReference type="PROSITE" id="PS01031">
    <property type="entry name" value="SHSP"/>
    <property type="match status" value="1"/>
</dbReference>
<reference evidence="4 5" key="1">
    <citation type="journal article" date="2016" name="Nat. Commun.">
        <title>Thousands of microbial genomes shed light on interconnected biogeochemical processes in an aquifer system.</title>
        <authorList>
            <person name="Anantharaman K."/>
            <person name="Brown C.T."/>
            <person name="Hug L.A."/>
            <person name="Sharon I."/>
            <person name="Castelle C.J."/>
            <person name="Probst A.J."/>
            <person name="Thomas B.C."/>
            <person name="Singh A."/>
            <person name="Wilkins M.J."/>
            <person name="Karaoz U."/>
            <person name="Brodie E.L."/>
            <person name="Williams K.H."/>
            <person name="Hubbard S.S."/>
            <person name="Banfield J.F."/>
        </authorList>
    </citation>
    <scope>NUCLEOTIDE SEQUENCE [LARGE SCALE GENOMIC DNA]</scope>
</reference>
<dbReference type="CDD" id="cd06464">
    <property type="entry name" value="ACD_sHsps-like"/>
    <property type="match status" value="1"/>
</dbReference>
<organism evidence="4 5">
    <name type="scientific">Candidatus Falkowbacteria bacterium RIFOXYA2_FULL_47_9</name>
    <dbReference type="NCBI Taxonomy" id="1797995"/>
    <lineage>
        <taxon>Bacteria</taxon>
        <taxon>Candidatus Falkowiibacteriota</taxon>
    </lineage>
</organism>
<sequence length="150" mass="16392">MSFFKNLAGLNKKMIVNVTDQSEQPAPAAIPPEEAWLTDDDEEGQLAIDVYQTPKAIVVKSTIAGVKPEDINISINNDMLTIRGTRKFTESVSAGDYFYQECYWGGFSRSIILPVAVKSDVIEANLENGVLTVTLPKANAAKQIAIKVTE</sequence>
<gene>
    <name evidence="4" type="ORF">A2242_03860</name>
</gene>
<protein>
    <recommendedName>
        <fullName evidence="3">SHSP domain-containing protein</fullName>
    </recommendedName>
</protein>
<dbReference type="SUPFAM" id="SSF49764">
    <property type="entry name" value="HSP20-like chaperones"/>
    <property type="match status" value="1"/>
</dbReference>
<dbReference type="InterPro" id="IPR031107">
    <property type="entry name" value="Small_HSP"/>
</dbReference>
<feature type="domain" description="SHSP" evidence="3">
    <location>
        <begin position="39"/>
        <end position="150"/>
    </location>
</feature>
<dbReference type="InterPro" id="IPR002068">
    <property type="entry name" value="A-crystallin/Hsp20_dom"/>
</dbReference>
<evidence type="ECO:0000256" key="2">
    <source>
        <dbReference type="RuleBase" id="RU003616"/>
    </source>
</evidence>
<comment type="caution">
    <text evidence="4">The sequence shown here is derived from an EMBL/GenBank/DDBJ whole genome shotgun (WGS) entry which is preliminary data.</text>
</comment>
<dbReference type="PANTHER" id="PTHR11527">
    <property type="entry name" value="HEAT-SHOCK PROTEIN 20 FAMILY MEMBER"/>
    <property type="match status" value="1"/>
</dbReference>
<dbReference type="STRING" id="1797995.A2242_03860"/>
<dbReference type="EMBL" id="MFGC01000045">
    <property type="protein sequence ID" value="OGF26519.1"/>
    <property type="molecule type" value="Genomic_DNA"/>
</dbReference>
<accession>A0A1F5SIP7</accession>
<dbReference type="InterPro" id="IPR008978">
    <property type="entry name" value="HSP20-like_chaperone"/>
</dbReference>
<dbReference type="Proteomes" id="UP000178925">
    <property type="component" value="Unassembled WGS sequence"/>
</dbReference>
<evidence type="ECO:0000313" key="5">
    <source>
        <dbReference type="Proteomes" id="UP000178925"/>
    </source>
</evidence>
<evidence type="ECO:0000256" key="1">
    <source>
        <dbReference type="PROSITE-ProRule" id="PRU00285"/>
    </source>
</evidence>
<proteinExistence type="inferred from homology"/>
<comment type="similarity">
    <text evidence="1 2">Belongs to the small heat shock protein (HSP20) family.</text>
</comment>
<dbReference type="Gene3D" id="2.60.40.790">
    <property type="match status" value="1"/>
</dbReference>
<name>A0A1F5SIP7_9BACT</name>
<dbReference type="AlphaFoldDB" id="A0A1F5SIP7"/>
<evidence type="ECO:0000259" key="3">
    <source>
        <dbReference type="PROSITE" id="PS01031"/>
    </source>
</evidence>
<evidence type="ECO:0000313" key="4">
    <source>
        <dbReference type="EMBL" id="OGF26519.1"/>
    </source>
</evidence>